<proteinExistence type="predicted"/>
<protein>
    <submittedName>
        <fullName evidence="1">Uncharacterized protein</fullName>
    </submittedName>
</protein>
<comment type="caution">
    <text evidence="1">The sequence shown here is derived from an EMBL/GenBank/DDBJ whole genome shotgun (WGS) entry which is preliminary data.</text>
</comment>
<name>X1EDP6_9ZZZZ</name>
<sequence length="36" mass="4032">GKDCEVQLDAPKFEMIGAILMVNEIVDAIKKMVREP</sequence>
<evidence type="ECO:0000313" key="1">
    <source>
        <dbReference type="EMBL" id="GAH15269.1"/>
    </source>
</evidence>
<organism evidence="1">
    <name type="scientific">marine sediment metagenome</name>
    <dbReference type="NCBI Taxonomy" id="412755"/>
    <lineage>
        <taxon>unclassified sequences</taxon>
        <taxon>metagenomes</taxon>
        <taxon>ecological metagenomes</taxon>
    </lineage>
</organism>
<reference evidence="1" key="1">
    <citation type="journal article" date="2014" name="Front. Microbiol.">
        <title>High frequency of phylogenetically diverse reductive dehalogenase-homologous genes in deep subseafloor sedimentary metagenomes.</title>
        <authorList>
            <person name="Kawai M."/>
            <person name="Futagami T."/>
            <person name="Toyoda A."/>
            <person name="Takaki Y."/>
            <person name="Nishi S."/>
            <person name="Hori S."/>
            <person name="Arai W."/>
            <person name="Tsubouchi T."/>
            <person name="Morono Y."/>
            <person name="Uchiyama I."/>
            <person name="Ito T."/>
            <person name="Fujiyama A."/>
            <person name="Inagaki F."/>
            <person name="Takami H."/>
        </authorList>
    </citation>
    <scope>NUCLEOTIDE SEQUENCE</scope>
    <source>
        <strain evidence="1">Expedition CK06-06</strain>
    </source>
</reference>
<dbReference type="EMBL" id="BART01036865">
    <property type="protein sequence ID" value="GAH15269.1"/>
    <property type="molecule type" value="Genomic_DNA"/>
</dbReference>
<dbReference type="AlphaFoldDB" id="X1EDP6"/>
<accession>X1EDP6</accession>
<gene>
    <name evidence="1" type="ORF">S01H4_61974</name>
</gene>
<feature type="non-terminal residue" evidence="1">
    <location>
        <position position="1"/>
    </location>
</feature>